<dbReference type="Gene3D" id="2.130.10.10">
    <property type="entry name" value="YVTN repeat-like/Quinoprotein amine dehydrogenase"/>
    <property type="match status" value="2"/>
</dbReference>
<protein>
    <submittedName>
        <fullName evidence="7">DgyrCDS2386</fullName>
    </submittedName>
</protein>
<dbReference type="InterPro" id="IPR013577">
    <property type="entry name" value="LLGL2"/>
</dbReference>
<dbReference type="InterPro" id="IPR000664">
    <property type="entry name" value="Lethal2_giant"/>
</dbReference>
<comment type="caution">
    <text evidence="7">The sequence shown here is derived from an EMBL/GenBank/DDBJ whole genome shotgun (WGS) entry which is preliminary data.</text>
</comment>
<evidence type="ECO:0000313" key="7">
    <source>
        <dbReference type="EMBL" id="CAD5113199.1"/>
    </source>
</evidence>
<dbReference type="GO" id="GO:0006887">
    <property type="term" value="P:exocytosis"/>
    <property type="evidence" value="ECO:0007669"/>
    <property type="project" value="UniProtKB-KW"/>
</dbReference>
<gene>
    <name evidence="7" type="ORF">DGYR_LOCUS2230</name>
</gene>
<dbReference type="OrthoDB" id="19944at2759"/>
<feature type="domain" description="Lethal giant larvae homologue 2" evidence="6">
    <location>
        <begin position="287"/>
        <end position="382"/>
    </location>
</feature>
<dbReference type="GO" id="GO:0006893">
    <property type="term" value="P:Golgi to plasma membrane transport"/>
    <property type="evidence" value="ECO:0007669"/>
    <property type="project" value="TreeGrafter"/>
</dbReference>
<comment type="similarity">
    <text evidence="1">Belongs to the WD repeat L(2)GL family.</text>
</comment>
<dbReference type="Pfam" id="PF08366">
    <property type="entry name" value="LLGL"/>
    <property type="match status" value="1"/>
</dbReference>
<dbReference type="PRINTS" id="PR00962">
    <property type="entry name" value="LETHAL2GIANT"/>
</dbReference>
<feature type="compositionally biased region" description="Polar residues" evidence="5">
    <location>
        <begin position="670"/>
        <end position="696"/>
    </location>
</feature>
<accession>A0A7I8VA54</accession>
<dbReference type="SUPFAM" id="SSF50978">
    <property type="entry name" value="WD40 repeat-like"/>
    <property type="match status" value="2"/>
</dbReference>
<dbReference type="GO" id="GO:0005096">
    <property type="term" value="F:GTPase activator activity"/>
    <property type="evidence" value="ECO:0007669"/>
    <property type="project" value="TreeGrafter"/>
</dbReference>
<evidence type="ECO:0000256" key="2">
    <source>
        <dbReference type="ARBA" id="ARBA00022483"/>
    </source>
</evidence>
<dbReference type="Proteomes" id="UP000549394">
    <property type="component" value="Unassembled WGS sequence"/>
</dbReference>
<evidence type="ECO:0000256" key="4">
    <source>
        <dbReference type="ARBA" id="ARBA00022737"/>
    </source>
</evidence>
<dbReference type="PANTHER" id="PTHR10241:SF25">
    <property type="entry name" value="TOMOSYN, ISOFORM C"/>
    <property type="match status" value="1"/>
</dbReference>
<keyword evidence="4" id="KW-0677">Repeat</keyword>
<dbReference type="PANTHER" id="PTHR10241">
    <property type="entry name" value="LETHAL 2 GIANT LARVAE PROTEIN"/>
    <property type="match status" value="1"/>
</dbReference>
<dbReference type="AlphaFoldDB" id="A0A7I8VA54"/>
<name>A0A7I8VA54_9ANNE</name>
<evidence type="ECO:0000256" key="3">
    <source>
        <dbReference type="ARBA" id="ARBA00022574"/>
    </source>
</evidence>
<dbReference type="GO" id="GO:0045159">
    <property type="term" value="F:myosin II binding"/>
    <property type="evidence" value="ECO:0007669"/>
    <property type="project" value="TreeGrafter"/>
</dbReference>
<feature type="region of interest" description="Disordered" evidence="5">
    <location>
        <begin position="543"/>
        <end position="574"/>
    </location>
</feature>
<evidence type="ECO:0000259" key="6">
    <source>
        <dbReference type="Pfam" id="PF08366"/>
    </source>
</evidence>
<evidence type="ECO:0000313" key="8">
    <source>
        <dbReference type="Proteomes" id="UP000549394"/>
    </source>
</evidence>
<dbReference type="EMBL" id="CAJFCJ010000003">
    <property type="protein sequence ID" value="CAD5113199.1"/>
    <property type="molecule type" value="Genomic_DNA"/>
</dbReference>
<feature type="compositionally biased region" description="Low complexity" evidence="5">
    <location>
        <begin position="556"/>
        <end position="566"/>
    </location>
</feature>
<keyword evidence="3" id="KW-0853">WD repeat</keyword>
<organism evidence="7 8">
    <name type="scientific">Dimorphilus gyrociliatus</name>
    <dbReference type="NCBI Taxonomy" id="2664684"/>
    <lineage>
        <taxon>Eukaryota</taxon>
        <taxon>Metazoa</taxon>
        <taxon>Spiralia</taxon>
        <taxon>Lophotrochozoa</taxon>
        <taxon>Annelida</taxon>
        <taxon>Polychaeta</taxon>
        <taxon>Polychaeta incertae sedis</taxon>
        <taxon>Dinophilidae</taxon>
        <taxon>Dimorphilus</taxon>
    </lineage>
</organism>
<sequence>MDKSKIGKIGKIRNYVNTGIEKLRQSVTTSQPKYEVDLEELTPELFQVRKTLRHGFPYEPTAIAFDPVQNLLAIGTKNGSLRILGRAEVDCHVNHDGSVEVQHIVFLINEGSLVTSCYDEKEKRAELHLWSLKKKIPSIVYSLQFQRDHISCLHIRFNTNWLYVGTTNGNVHFVEVEKFSLSSYVIHWNKAVGTRCNSHPGMVVQMADNPIEENQLLLAFEQGHLVLWNLQQKEADERFNCNEGITSVSWHYDGKSFVCAHSTGSYSVWKLNKTDGPFSRHKSSDSRCTPIHRILQTFCKASNEPYLIFSGGVPIDRDSSMRAGTVTIKHAKNTMKFELESDVVDLLVLDSTPWRNEVSDPKALAVLLNHDLILLDLESSEHARFESPYPMDLDESEVTCLQYLADCTPDLIPALYSAGSRSGNTNSGKPWPLLGGGCVNSNSSLEELVITGHADGSLRFWSASAGSLQILFKLKTVRVFERAPSTASELDPLAIKVIHLDPESKMLVVGGKTHATLFSFSKSEAVVEIGCVEVAIVYDVNDDLDSPESEHPPNLSAQNSQSSAASDGPSRSDVTTLRVRSKPRNWPAGFQPDIACVLSAVDGEPPGAVTCVALSAVYNLMGIGTEYGLALIDITHRTCLLSIGTPDLYGSLDPYTRTPNPKSPKLKSAGPSSSSRFQFQDNPNSSSNATNDDCRSPTSDQVSVFVMFLKNLVSQSGNLKSKSHVVMRKLTFKLADVNTLSTTYGNTRIAIVCK</sequence>
<dbReference type="InterPro" id="IPR001680">
    <property type="entry name" value="WD40_rpt"/>
</dbReference>
<keyword evidence="2" id="KW-0268">Exocytosis</keyword>
<dbReference type="InterPro" id="IPR015943">
    <property type="entry name" value="WD40/YVTN_repeat-like_dom_sf"/>
</dbReference>
<proteinExistence type="inferred from homology"/>
<keyword evidence="8" id="KW-1185">Reference proteome</keyword>
<dbReference type="GO" id="GO:0031201">
    <property type="term" value="C:SNARE complex"/>
    <property type="evidence" value="ECO:0007669"/>
    <property type="project" value="TreeGrafter"/>
</dbReference>
<dbReference type="InterPro" id="IPR036322">
    <property type="entry name" value="WD40_repeat_dom_sf"/>
</dbReference>
<feature type="region of interest" description="Disordered" evidence="5">
    <location>
        <begin position="654"/>
        <end position="696"/>
    </location>
</feature>
<dbReference type="GO" id="GO:0005886">
    <property type="term" value="C:plasma membrane"/>
    <property type="evidence" value="ECO:0007669"/>
    <property type="project" value="TreeGrafter"/>
</dbReference>
<evidence type="ECO:0000256" key="5">
    <source>
        <dbReference type="SAM" id="MobiDB-lite"/>
    </source>
</evidence>
<dbReference type="SMART" id="SM00320">
    <property type="entry name" value="WD40"/>
    <property type="match status" value="5"/>
</dbReference>
<evidence type="ECO:0000256" key="1">
    <source>
        <dbReference type="ARBA" id="ARBA00008070"/>
    </source>
</evidence>
<dbReference type="GO" id="GO:0019905">
    <property type="term" value="F:syntaxin binding"/>
    <property type="evidence" value="ECO:0007669"/>
    <property type="project" value="TreeGrafter"/>
</dbReference>
<reference evidence="7 8" key="1">
    <citation type="submission" date="2020-08" db="EMBL/GenBank/DDBJ databases">
        <authorList>
            <person name="Hejnol A."/>
        </authorList>
    </citation>
    <scope>NUCLEOTIDE SEQUENCE [LARGE SCALE GENOMIC DNA]</scope>
</reference>